<dbReference type="RefSeq" id="XP_016227894.1">
    <property type="nucleotide sequence ID" value="XM_016364245.1"/>
</dbReference>
<reference evidence="2 3" key="1">
    <citation type="submission" date="2015-01" db="EMBL/GenBank/DDBJ databases">
        <title>The Genome Sequence of Exophiala mesophila CBS40295.</title>
        <authorList>
            <consortium name="The Broad Institute Genomics Platform"/>
            <person name="Cuomo C."/>
            <person name="de Hoog S."/>
            <person name="Gorbushina A."/>
            <person name="Stielow B."/>
            <person name="Teixiera M."/>
            <person name="Abouelleil A."/>
            <person name="Chapman S.B."/>
            <person name="Priest M."/>
            <person name="Young S.K."/>
            <person name="Wortman J."/>
            <person name="Nusbaum C."/>
            <person name="Birren B."/>
        </authorList>
    </citation>
    <scope>NUCLEOTIDE SEQUENCE [LARGE SCALE GENOMIC DNA]</scope>
    <source>
        <strain evidence="2 3">CBS 40295</strain>
    </source>
</reference>
<accession>A0A0D1X3C3</accession>
<dbReference type="VEuPathDB" id="FungiDB:PV10_00202"/>
<evidence type="ECO:0000313" key="3">
    <source>
        <dbReference type="Proteomes" id="UP000054302"/>
    </source>
</evidence>
<keyword evidence="3" id="KW-1185">Reference proteome</keyword>
<feature type="transmembrane region" description="Helical" evidence="1">
    <location>
        <begin position="106"/>
        <end position="127"/>
    </location>
</feature>
<name>A0A0D1X3C3_EXOME</name>
<sequence>MRNMSDARQGSNVRDYWSHMNEFRHSMCHCVKSWCVSPEQNPQKQCYRDMIRGSFCKDDPLTQSVIALRSQNGQIAVTNHKVAVADPRVVGLIFQRWEQPEGHRRIGSFVVLVLGFVKSYLDVGLTLTHMNWLRRL</sequence>
<keyword evidence="1" id="KW-0472">Membrane</keyword>
<evidence type="ECO:0000256" key="1">
    <source>
        <dbReference type="SAM" id="Phobius"/>
    </source>
</evidence>
<dbReference type="EMBL" id="KN847520">
    <property type="protein sequence ID" value="KIV96320.1"/>
    <property type="molecule type" value="Genomic_DNA"/>
</dbReference>
<evidence type="ECO:0000313" key="2">
    <source>
        <dbReference type="EMBL" id="KIV96320.1"/>
    </source>
</evidence>
<dbReference type="Proteomes" id="UP000054302">
    <property type="component" value="Unassembled WGS sequence"/>
</dbReference>
<dbReference type="OrthoDB" id="1074at2759"/>
<dbReference type="GeneID" id="27318047"/>
<proteinExistence type="predicted"/>
<organism evidence="2 3">
    <name type="scientific">Exophiala mesophila</name>
    <name type="common">Black yeast-like fungus</name>
    <dbReference type="NCBI Taxonomy" id="212818"/>
    <lineage>
        <taxon>Eukaryota</taxon>
        <taxon>Fungi</taxon>
        <taxon>Dikarya</taxon>
        <taxon>Ascomycota</taxon>
        <taxon>Pezizomycotina</taxon>
        <taxon>Eurotiomycetes</taxon>
        <taxon>Chaetothyriomycetidae</taxon>
        <taxon>Chaetothyriales</taxon>
        <taxon>Herpotrichiellaceae</taxon>
        <taxon>Exophiala</taxon>
    </lineage>
</organism>
<keyword evidence="1" id="KW-1133">Transmembrane helix</keyword>
<dbReference type="AlphaFoldDB" id="A0A0D1X3C3"/>
<dbReference type="HOGENOM" id="CLU_1875447_0_0_1"/>
<keyword evidence="1" id="KW-0812">Transmembrane</keyword>
<protein>
    <submittedName>
        <fullName evidence="2">Uncharacterized protein</fullName>
    </submittedName>
</protein>
<gene>
    <name evidence="2" type="ORF">PV10_00202</name>
</gene>